<proteinExistence type="predicted"/>
<dbReference type="AlphaFoldDB" id="A0A6M3LMQ1"/>
<dbReference type="EMBL" id="MT143214">
    <property type="protein sequence ID" value="QJA94228.1"/>
    <property type="molecule type" value="Genomic_DNA"/>
</dbReference>
<organism evidence="1">
    <name type="scientific">viral metagenome</name>
    <dbReference type="NCBI Taxonomy" id="1070528"/>
    <lineage>
        <taxon>unclassified sequences</taxon>
        <taxon>metagenomes</taxon>
        <taxon>organismal metagenomes</taxon>
    </lineage>
</organism>
<name>A0A6M3LMQ1_9ZZZZ</name>
<reference evidence="1" key="1">
    <citation type="submission" date="2020-03" db="EMBL/GenBank/DDBJ databases">
        <title>The deep terrestrial virosphere.</title>
        <authorList>
            <person name="Holmfeldt K."/>
            <person name="Nilsson E."/>
            <person name="Simone D."/>
            <person name="Lopez-Fernandez M."/>
            <person name="Wu X."/>
            <person name="de Brujin I."/>
            <person name="Lundin D."/>
            <person name="Andersson A."/>
            <person name="Bertilsson S."/>
            <person name="Dopson M."/>
        </authorList>
    </citation>
    <scope>NUCLEOTIDE SEQUENCE</scope>
    <source>
        <strain evidence="1">MM415B03920</strain>
    </source>
</reference>
<sequence length="79" mass="9040">MTHTTYEMNSVNTIICELCTKITKLEAVRCFAEAVIDVEADVDVSECGQYVCIAKDEWYEHLAPAIFNLQVALVKWRQK</sequence>
<gene>
    <name evidence="1" type="ORF">MM415B03920_0006</name>
</gene>
<accession>A0A6M3LMQ1</accession>
<evidence type="ECO:0000313" key="1">
    <source>
        <dbReference type="EMBL" id="QJA94228.1"/>
    </source>
</evidence>
<protein>
    <submittedName>
        <fullName evidence="1">Uncharacterized protein</fullName>
    </submittedName>
</protein>